<evidence type="ECO:0000313" key="1">
    <source>
        <dbReference type="EMBL" id="AKU43533.1"/>
    </source>
</evidence>
<name>A0A0K1LMV3_9CAUD</name>
<reference evidence="1 2" key="1">
    <citation type="journal article" date="2015" name="Genome Announc.">
        <title>Complete Genome Sequence of Caulobacter crescentus Siphophage Seuss.</title>
        <authorList>
            <person name="Sloan J.M."/>
            <person name="Keene J.L."/>
            <person name="Cahill J.L."/>
            <person name="Rasche E.S."/>
            <person name="Kuty Everett G.F."/>
        </authorList>
    </citation>
    <scope>NUCLEOTIDE SEQUENCE [LARGE SCALE GENOMIC DNA]</scope>
</reference>
<dbReference type="EMBL" id="KT001914">
    <property type="protein sequence ID" value="AKU43533.1"/>
    <property type="molecule type" value="Genomic_DNA"/>
</dbReference>
<gene>
    <name evidence="1" type="ORF">CPT_Seuss7</name>
</gene>
<protein>
    <submittedName>
        <fullName evidence="1">Uncharacterized protein</fullName>
    </submittedName>
</protein>
<dbReference type="Proteomes" id="UP000221339">
    <property type="component" value="Segment"/>
</dbReference>
<accession>A0A0K1LMV3</accession>
<sequence>MNDMTSPPSGGKPFYPPLTDVQLTPFRALVAQFEKFPDILDRPECPYDHGVKVMIRRLLMADKVNGGSRDEIEIDGLVDASADAIDREIAALLLQVKRDSSVYAGSDPKDKMAFMKGSHDLLSKLVDLQTKRFNVRNMAKMQRLVIEHLEEFLTPAQRTTLITKLKDLIDA</sequence>
<proteinExistence type="predicted"/>
<keyword evidence="2" id="KW-1185">Reference proteome</keyword>
<organism evidence="1 2">
    <name type="scientific">Caulobacter phage Seuss</name>
    <dbReference type="NCBI Taxonomy" id="1675601"/>
    <lineage>
        <taxon>Viruses</taxon>
        <taxon>Duplodnaviria</taxon>
        <taxon>Heunggongvirae</taxon>
        <taxon>Uroviricota</taxon>
        <taxon>Caudoviricetes</taxon>
        <taxon>Seussvirus</taxon>
        <taxon>Seussvirus seuss</taxon>
    </lineage>
</organism>
<evidence type="ECO:0000313" key="2">
    <source>
        <dbReference type="Proteomes" id="UP000221339"/>
    </source>
</evidence>